<comment type="caution">
    <text evidence="4">The sequence shown here is derived from an EMBL/GenBank/DDBJ whole genome shotgun (WGS) entry which is preliminary data.</text>
</comment>
<dbReference type="Proteomes" id="UP001238601">
    <property type="component" value="Unassembled WGS sequence"/>
</dbReference>
<dbReference type="InterPro" id="IPR011990">
    <property type="entry name" value="TPR-like_helical_dom_sf"/>
</dbReference>
<sequence length="569" mass="59736">MICTRDLALLAGLVLAAPGLTACDGPVEDPSGTGAAEPTQAAQQRADIAAMHGERALLAGDLALARAWLEPGEFSAETRAEGFRSLGRLEMAQGNLPAAGAAFDQSYRADPASAGLWVDIGRLRYAGGEQAQALEAVDRALAIDPAHAEALRFRGQLARDAQGLATGAEWFARALELHPQNRELRLDLAATLSDAGRAQDALAVLRGGDGTAAAAPRGLFVQAVIAARGGDVALARDLLERSGLAKDGVASAQLLSALIDLQQENYAIAAVTLDRLYSRQPDNRRIRDLLAFALSRSAGERELVRRFAGIVADDPASAYLRTLIGRAYEALGDRARAARFLDQPAIASGQLTALPSLSPVRIAPTSQATGALQLRDQVRHAIVAGDGEAAVTRAAELARRFPGSADAQAVLGDASFAVGDKPAARAAYGRAARIRLGWPLALRLARAQDDVPRAQRMLADYVRQNPMNGEAAAALADSYATQGDWPRAVGLLDHALDLGMGRVPWVLAARSVGARQLGDADEAMSYALAAHELEPMNPLAISALLAAMPDDGSAARAELEAKLRSLQSR</sequence>
<dbReference type="SUPFAM" id="SSF48452">
    <property type="entry name" value="TPR-like"/>
    <property type="match status" value="3"/>
</dbReference>
<keyword evidence="6" id="KW-1185">Reference proteome</keyword>
<dbReference type="PANTHER" id="PTHR12558">
    <property type="entry name" value="CELL DIVISION CYCLE 16,23,27"/>
    <property type="match status" value="1"/>
</dbReference>
<dbReference type="GeneID" id="93685368"/>
<dbReference type="Pfam" id="PF13432">
    <property type="entry name" value="TPR_16"/>
    <property type="match status" value="3"/>
</dbReference>
<proteinExistence type="predicted"/>
<gene>
    <name evidence="4" type="ORF">GRI55_09305</name>
    <name evidence="3" type="ORF">QOZ97_000524</name>
</gene>
<feature type="repeat" description="TPR" evidence="1">
    <location>
        <begin position="114"/>
        <end position="147"/>
    </location>
</feature>
<evidence type="ECO:0000313" key="6">
    <source>
        <dbReference type="Proteomes" id="UP001238601"/>
    </source>
</evidence>
<name>A0A6I4UA01_9SPHN</name>
<dbReference type="InterPro" id="IPR019734">
    <property type="entry name" value="TPR_rpt"/>
</dbReference>
<feature type="signal peptide" evidence="2">
    <location>
        <begin position="1"/>
        <end position="22"/>
    </location>
</feature>
<dbReference type="AlphaFoldDB" id="A0A6I4UA01"/>
<dbReference type="EMBL" id="JAUSWK010000001">
    <property type="protein sequence ID" value="MDQ0565014.1"/>
    <property type="molecule type" value="Genomic_DNA"/>
</dbReference>
<keyword evidence="1" id="KW-0802">TPR repeat</keyword>
<evidence type="ECO:0000313" key="4">
    <source>
        <dbReference type="EMBL" id="MXP35971.1"/>
    </source>
</evidence>
<keyword evidence="2" id="KW-0732">Signal</keyword>
<accession>A0A6I4UA01</accession>
<dbReference type="PANTHER" id="PTHR12558:SF33">
    <property type="entry name" value="BLL7664 PROTEIN"/>
    <property type="match status" value="1"/>
</dbReference>
<dbReference type="Gene3D" id="1.25.40.10">
    <property type="entry name" value="Tetratricopeptide repeat domain"/>
    <property type="match status" value="3"/>
</dbReference>
<evidence type="ECO:0000256" key="2">
    <source>
        <dbReference type="SAM" id="SignalP"/>
    </source>
</evidence>
<dbReference type="RefSeq" id="WP_160766922.1">
    <property type="nucleotide sequence ID" value="NZ_JAUSWK010000001.1"/>
</dbReference>
<dbReference type="PROSITE" id="PS51257">
    <property type="entry name" value="PROKAR_LIPOPROTEIN"/>
    <property type="match status" value="1"/>
</dbReference>
<evidence type="ECO:0000313" key="5">
    <source>
        <dbReference type="Proteomes" id="UP000439914"/>
    </source>
</evidence>
<feature type="chain" id="PRO_5026036282" evidence="2">
    <location>
        <begin position="23"/>
        <end position="569"/>
    </location>
</feature>
<dbReference type="SMART" id="SM00028">
    <property type="entry name" value="TPR"/>
    <property type="match status" value="5"/>
</dbReference>
<reference evidence="3 6" key="2">
    <citation type="submission" date="2023-07" db="EMBL/GenBank/DDBJ databases">
        <title>Genomic Encyclopedia of Type Strains, Phase IV (KMG-IV): sequencing the most valuable type-strain genomes for metagenomic binning, comparative biology and taxonomic classification.</title>
        <authorList>
            <person name="Goeker M."/>
        </authorList>
    </citation>
    <scope>NUCLEOTIDE SEQUENCE [LARGE SCALE GENOMIC DNA]</scope>
    <source>
        <strain evidence="3 6">DSM 14432</strain>
    </source>
</reference>
<organism evidence="4 5">
    <name type="scientific">Qipengyuania citrea</name>
    <dbReference type="NCBI Taxonomy" id="225971"/>
    <lineage>
        <taxon>Bacteria</taxon>
        <taxon>Pseudomonadati</taxon>
        <taxon>Pseudomonadota</taxon>
        <taxon>Alphaproteobacteria</taxon>
        <taxon>Sphingomonadales</taxon>
        <taxon>Erythrobacteraceae</taxon>
        <taxon>Qipengyuania</taxon>
    </lineage>
</organism>
<evidence type="ECO:0000256" key="1">
    <source>
        <dbReference type="PROSITE-ProRule" id="PRU00339"/>
    </source>
</evidence>
<reference evidence="4 5" key="1">
    <citation type="submission" date="2019-12" db="EMBL/GenBank/DDBJ databases">
        <title>Genomic-based taxomic classification of the family Erythrobacteraceae.</title>
        <authorList>
            <person name="Xu L."/>
        </authorList>
    </citation>
    <scope>NUCLEOTIDE SEQUENCE [LARGE SCALE GENOMIC DNA]</scope>
    <source>
        <strain evidence="4 5">CGMCC 1.8703</strain>
    </source>
</reference>
<feature type="repeat" description="TPR" evidence="1">
    <location>
        <begin position="80"/>
        <end position="113"/>
    </location>
</feature>
<dbReference type="EMBL" id="WTYG01000002">
    <property type="protein sequence ID" value="MXP35971.1"/>
    <property type="molecule type" value="Genomic_DNA"/>
</dbReference>
<dbReference type="Proteomes" id="UP000439914">
    <property type="component" value="Unassembled WGS sequence"/>
</dbReference>
<evidence type="ECO:0000313" key="3">
    <source>
        <dbReference type="EMBL" id="MDQ0565014.1"/>
    </source>
</evidence>
<protein>
    <submittedName>
        <fullName evidence="3">Tetratricopeptide (TPR) repeat protein</fullName>
    </submittedName>
    <submittedName>
        <fullName evidence="4">Tetratricopeptide repeat protein</fullName>
    </submittedName>
</protein>
<dbReference type="PROSITE" id="PS50005">
    <property type="entry name" value="TPR"/>
    <property type="match status" value="2"/>
</dbReference>